<feature type="compositionally biased region" description="Low complexity" evidence="1">
    <location>
        <begin position="323"/>
        <end position="334"/>
    </location>
</feature>
<feature type="compositionally biased region" description="Acidic residues" evidence="1">
    <location>
        <begin position="711"/>
        <end position="725"/>
    </location>
</feature>
<feature type="compositionally biased region" description="Low complexity" evidence="1">
    <location>
        <begin position="101"/>
        <end position="125"/>
    </location>
</feature>
<feature type="region of interest" description="Disordered" evidence="1">
    <location>
        <begin position="567"/>
        <end position="597"/>
    </location>
</feature>
<dbReference type="EMBL" id="LSYV01000109">
    <property type="protein sequence ID" value="KXZ42964.1"/>
    <property type="molecule type" value="Genomic_DNA"/>
</dbReference>
<accession>A0A150FZE0</accession>
<sequence>MEKELDCSFRRCPGGSYHEDCMARYLRKAKGIGGAHTGSEQKTGYNCPATLDNGSPCPGTITKTHMRLPVNEKKKEAARMAGQAVTNANVRAGPAPPPQQQQPGPRRGTAASAALAGVAVRTGSGNARGGGARPGRGGSRAAWQRDDPDAGGGRAGGGGGGGDVAPRAPLHGTLGDYLYLHPHPRMPGSNSGNGAGALSRSSSQGLPALGEEDEVAARRRQRQHDAEAEAAAALPPPPTNPSLAHHLAAVEDLFSDSGSEDGDTHPFTRWISAAPNNTGTAPERVVRQRTQNRATAVAAAVAPGSLAEQRALVAALRAEVAVGGRGARQGAAATGRGGRDAAGRGRGWSGRGAAAAAAAGFQELQGQASWGGHGGDEGDGSWGSPRPMGPMGGTESAANGAGAAHVSPPPGFSTTPPPPAIPDPAAAGVVTQPPEQADTAAVIADGGGSVGGGAVAAAALYDANDADPIVAMDPVFTTEDDMVVVKDAYGGYVRLEDVYGASMELLGVQDSETGEVTYYAVVRRSQADRVLQQYATASGVAEPAASAGEPTVSANGSLAAADPTAELPVPAPQQLGGTGGGIANSNGEGQAAVPSAPSASTSTAAAYVASADSDSDAVAPKVMAAPAAPAAAAVRSPSGNLPGATPPRRPTDDGSRLADQYPAPAPGGTPVAASRLCQGKTHGSHQRAAAVGQALPAPQPQTQPQFATPEVWDEAEAEGGGEGEELGDLLALLGVGSC</sequence>
<feature type="region of interest" description="Disordered" evidence="1">
    <location>
        <begin position="88"/>
        <end position="238"/>
    </location>
</feature>
<feature type="region of interest" description="Disordered" evidence="1">
    <location>
        <begin position="630"/>
        <end position="725"/>
    </location>
</feature>
<evidence type="ECO:0000313" key="2">
    <source>
        <dbReference type="EMBL" id="KXZ42964.1"/>
    </source>
</evidence>
<evidence type="ECO:0000256" key="1">
    <source>
        <dbReference type="SAM" id="MobiDB-lite"/>
    </source>
</evidence>
<protein>
    <submittedName>
        <fullName evidence="2">Uncharacterized protein</fullName>
    </submittedName>
</protein>
<feature type="compositionally biased region" description="Low complexity" evidence="1">
    <location>
        <begin position="351"/>
        <end position="370"/>
    </location>
</feature>
<feature type="compositionally biased region" description="Gly residues" evidence="1">
    <location>
        <begin position="126"/>
        <end position="138"/>
    </location>
</feature>
<dbReference type="Proteomes" id="UP000075714">
    <property type="component" value="Unassembled WGS sequence"/>
</dbReference>
<feature type="compositionally biased region" description="Pro residues" evidence="1">
    <location>
        <begin position="407"/>
        <end position="422"/>
    </location>
</feature>
<feature type="compositionally biased region" description="Low complexity" evidence="1">
    <location>
        <begin position="693"/>
        <end position="709"/>
    </location>
</feature>
<evidence type="ECO:0000313" key="3">
    <source>
        <dbReference type="Proteomes" id="UP000075714"/>
    </source>
</evidence>
<reference evidence="3" key="1">
    <citation type="journal article" date="2016" name="Nat. Commun.">
        <title>The Gonium pectorale genome demonstrates co-option of cell cycle regulation during the evolution of multicellularity.</title>
        <authorList>
            <person name="Hanschen E.R."/>
            <person name="Marriage T.N."/>
            <person name="Ferris P.J."/>
            <person name="Hamaji T."/>
            <person name="Toyoda A."/>
            <person name="Fujiyama A."/>
            <person name="Neme R."/>
            <person name="Noguchi H."/>
            <person name="Minakuchi Y."/>
            <person name="Suzuki M."/>
            <person name="Kawai-Toyooka H."/>
            <person name="Smith D.R."/>
            <person name="Sparks H."/>
            <person name="Anderson J."/>
            <person name="Bakaric R."/>
            <person name="Luria V."/>
            <person name="Karger A."/>
            <person name="Kirschner M.W."/>
            <person name="Durand P.M."/>
            <person name="Michod R.E."/>
            <person name="Nozaki H."/>
            <person name="Olson B.J."/>
        </authorList>
    </citation>
    <scope>NUCLEOTIDE SEQUENCE [LARGE SCALE GENOMIC DNA]</scope>
    <source>
        <strain evidence="3">NIES-2863</strain>
    </source>
</reference>
<name>A0A150FZE0_GONPE</name>
<dbReference type="OrthoDB" id="551102at2759"/>
<keyword evidence="3" id="KW-1185">Reference proteome</keyword>
<organism evidence="2 3">
    <name type="scientific">Gonium pectorale</name>
    <name type="common">Green alga</name>
    <dbReference type="NCBI Taxonomy" id="33097"/>
    <lineage>
        <taxon>Eukaryota</taxon>
        <taxon>Viridiplantae</taxon>
        <taxon>Chlorophyta</taxon>
        <taxon>core chlorophytes</taxon>
        <taxon>Chlorophyceae</taxon>
        <taxon>CS clade</taxon>
        <taxon>Chlamydomonadales</taxon>
        <taxon>Volvocaceae</taxon>
        <taxon>Gonium</taxon>
    </lineage>
</organism>
<feature type="compositionally biased region" description="Gly residues" evidence="1">
    <location>
        <begin position="150"/>
        <end position="163"/>
    </location>
</feature>
<feature type="region of interest" description="Disordered" evidence="1">
    <location>
        <begin position="323"/>
        <end position="433"/>
    </location>
</feature>
<gene>
    <name evidence="2" type="ORF">GPECTOR_109g207</name>
</gene>
<proteinExistence type="predicted"/>
<dbReference type="AlphaFoldDB" id="A0A150FZE0"/>
<comment type="caution">
    <text evidence="2">The sequence shown here is derived from an EMBL/GenBank/DDBJ whole genome shotgun (WGS) entry which is preliminary data.</text>
</comment>
<feature type="compositionally biased region" description="Low complexity" evidence="1">
    <location>
        <begin position="583"/>
        <end position="597"/>
    </location>
</feature>
<feature type="compositionally biased region" description="Low complexity" evidence="1">
    <location>
        <begin position="188"/>
        <end position="203"/>
    </location>
</feature>